<dbReference type="InterPro" id="IPR002182">
    <property type="entry name" value="NB-ARC"/>
</dbReference>
<accession>A0ABS8TPK2</accession>
<dbReference type="Gene3D" id="3.40.50.300">
    <property type="entry name" value="P-loop containing nucleotide triphosphate hydrolases"/>
    <property type="match status" value="1"/>
</dbReference>
<comment type="caution">
    <text evidence="2">The sequence shown here is derived from an EMBL/GenBank/DDBJ whole genome shotgun (WGS) entry which is preliminary data.</text>
</comment>
<dbReference type="SUPFAM" id="SSF52540">
    <property type="entry name" value="P-loop containing nucleoside triphosphate hydrolases"/>
    <property type="match status" value="1"/>
</dbReference>
<dbReference type="EMBL" id="JACEIK010001838">
    <property type="protein sequence ID" value="MCD7472532.1"/>
    <property type="molecule type" value="Genomic_DNA"/>
</dbReference>
<proteinExistence type="predicted"/>
<dbReference type="PANTHER" id="PTHR19338">
    <property type="entry name" value="TRANSLOCASE OF INNER MITOCHONDRIAL MEMBRANE 13 HOMOLOG"/>
    <property type="match status" value="1"/>
</dbReference>
<reference evidence="2 3" key="1">
    <citation type="journal article" date="2021" name="BMC Genomics">
        <title>Datura genome reveals duplications of psychoactive alkaloid biosynthetic genes and high mutation rate following tissue culture.</title>
        <authorList>
            <person name="Rajewski A."/>
            <person name="Carter-House D."/>
            <person name="Stajich J."/>
            <person name="Litt A."/>
        </authorList>
    </citation>
    <scope>NUCLEOTIDE SEQUENCE [LARGE SCALE GENOMIC DNA]</scope>
    <source>
        <strain evidence="2">AR-01</strain>
    </source>
</reference>
<keyword evidence="3" id="KW-1185">Reference proteome</keyword>
<evidence type="ECO:0000313" key="3">
    <source>
        <dbReference type="Proteomes" id="UP000823775"/>
    </source>
</evidence>
<organism evidence="2 3">
    <name type="scientific">Datura stramonium</name>
    <name type="common">Jimsonweed</name>
    <name type="synonym">Common thornapple</name>
    <dbReference type="NCBI Taxonomy" id="4076"/>
    <lineage>
        <taxon>Eukaryota</taxon>
        <taxon>Viridiplantae</taxon>
        <taxon>Streptophyta</taxon>
        <taxon>Embryophyta</taxon>
        <taxon>Tracheophyta</taxon>
        <taxon>Spermatophyta</taxon>
        <taxon>Magnoliopsida</taxon>
        <taxon>eudicotyledons</taxon>
        <taxon>Gunneridae</taxon>
        <taxon>Pentapetalae</taxon>
        <taxon>asterids</taxon>
        <taxon>lamiids</taxon>
        <taxon>Solanales</taxon>
        <taxon>Solanaceae</taxon>
        <taxon>Solanoideae</taxon>
        <taxon>Datureae</taxon>
        <taxon>Datura</taxon>
    </lineage>
</organism>
<sequence>MDICERIPPSAKPFTQHSYLSIDEEELVGFGLILAKHIIRKLVGGRREIDVISIVGMAGQGKTALARKIYNDHHIMCHFDARAWCSVSQVYNVRNLLLGILKQIRGDKSDNVDDPGDVLRKHLMGRRYLVVLDDM</sequence>
<evidence type="ECO:0000259" key="1">
    <source>
        <dbReference type="Pfam" id="PF00931"/>
    </source>
</evidence>
<dbReference type="PANTHER" id="PTHR19338:SF39">
    <property type="entry name" value="TOSPOVIRUS RESISTANCE PROTEIN D"/>
    <property type="match status" value="1"/>
</dbReference>
<dbReference type="InterPro" id="IPR027417">
    <property type="entry name" value="P-loop_NTPase"/>
</dbReference>
<gene>
    <name evidence="2" type="ORF">HAX54_013790</name>
</gene>
<feature type="domain" description="NB-ARC" evidence="1">
    <location>
        <begin position="37"/>
        <end position="134"/>
    </location>
</feature>
<dbReference type="PRINTS" id="PR00364">
    <property type="entry name" value="DISEASERSIST"/>
</dbReference>
<dbReference type="Pfam" id="PF00931">
    <property type="entry name" value="NB-ARC"/>
    <property type="match status" value="1"/>
</dbReference>
<dbReference type="Proteomes" id="UP000823775">
    <property type="component" value="Unassembled WGS sequence"/>
</dbReference>
<evidence type="ECO:0000313" key="2">
    <source>
        <dbReference type="EMBL" id="MCD7472532.1"/>
    </source>
</evidence>
<name>A0ABS8TPK2_DATST</name>
<protein>
    <recommendedName>
        <fullName evidence="1">NB-ARC domain-containing protein</fullName>
    </recommendedName>
</protein>